<organism evidence="2 3">
    <name type="scientific">Lonchura striata</name>
    <name type="common">white-rumped munia</name>
    <dbReference type="NCBI Taxonomy" id="40157"/>
    <lineage>
        <taxon>Eukaryota</taxon>
        <taxon>Metazoa</taxon>
        <taxon>Chordata</taxon>
        <taxon>Craniata</taxon>
        <taxon>Vertebrata</taxon>
        <taxon>Euteleostomi</taxon>
        <taxon>Archelosauria</taxon>
        <taxon>Archosauria</taxon>
        <taxon>Dinosauria</taxon>
        <taxon>Saurischia</taxon>
        <taxon>Theropoda</taxon>
        <taxon>Coelurosauria</taxon>
        <taxon>Aves</taxon>
        <taxon>Neognathae</taxon>
        <taxon>Neoaves</taxon>
        <taxon>Telluraves</taxon>
        <taxon>Australaves</taxon>
        <taxon>Passeriformes</taxon>
        <taxon>Passeroidea</taxon>
        <taxon>Estrildidae</taxon>
        <taxon>Estrildinae</taxon>
        <taxon>Lonchura</taxon>
    </lineage>
</organism>
<dbReference type="GO" id="GO:0034704">
    <property type="term" value="C:calcium channel complex"/>
    <property type="evidence" value="ECO:0007669"/>
    <property type="project" value="TreeGrafter"/>
</dbReference>
<dbReference type="GO" id="GO:0005219">
    <property type="term" value="F:ryanodine-sensitive calcium-release channel activity"/>
    <property type="evidence" value="ECO:0007669"/>
    <property type="project" value="TreeGrafter"/>
</dbReference>
<name>A0A218U8Z0_9PASE</name>
<sequence>MVGEVFIYWSKSHNFKREEQNFVVQNEINNMSFLTADSKSKMAKSGDGQGGGSEQERSKKRRRGDRYSVHTSLIVATLKKMLPIGLNMCSPADQELITLAKGRYALKDTDEEVREFLHNNLHLQDKVENTGSAHWQMALVLSPLNVPNVPNV</sequence>
<keyword evidence="3" id="KW-1185">Reference proteome</keyword>
<dbReference type="GO" id="GO:0042383">
    <property type="term" value="C:sarcolemma"/>
    <property type="evidence" value="ECO:0007669"/>
    <property type="project" value="TreeGrafter"/>
</dbReference>
<dbReference type="GO" id="GO:0030018">
    <property type="term" value="C:Z disc"/>
    <property type="evidence" value="ECO:0007669"/>
    <property type="project" value="TreeGrafter"/>
</dbReference>
<evidence type="ECO:0000313" key="3">
    <source>
        <dbReference type="Proteomes" id="UP000197619"/>
    </source>
</evidence>
<proteinExistence type="predicted"/>
<reference evidence="2 3" key="1">
    <citation type="submission" date="2017-05" db="EMBL/GenBank/DDBJ databases">
        <title>Genome of assembly of the Bengalese finch, Lonchura striata domestica.</title>
        <authorList>
            <person name="Colquitt B.M."/>
            <person name="Brainard M.S."/>
        </authorList>
    </citation>
    <scope>NUCLEOTIDE SEQUENCE [LARGE SCALE GENOMIC DNA]</scope>
    <source>
        <strain evidence="2">White83orange57</strain>
    </source>
</reference>
<dbReference type="PANTHER" id="PTHR46399:SF10">
    <property type="entry name" value="RYANODINE RECEPTOR 1"/>
    <property type="match status" value="1"/>
</dbReference>
<evidence type="ECO:0000256" key="1">
    <source>
        <dbReference type="SAM" id="MobiDB-lite"/>
    </source>
</evidence>
<evidence type="ECO:0000313" key="2">
    <source>
        <dbReference type="EMBL" id="OWK49872.1"/>
    </source>
</evidence>
<gene>
    <name evidence="2" type="primary">RYR1_0</name>
    <name evidence="2" type="ORF">RLOC_00008767</name>
</gene>
<dbReference type="PANTHER" id="PTHR46399">
    <property type="entry name" value="B30.2/SPRY DOMAIN-CONTAINING PROTEIN"/>
    <property type="match status" value="1"/>
</dbReference>
<dbReference type="GO" id="GO:0033017">
    <property type="term" value="C:sarcoplasmic reticulum membrane"/>
    <property type="evidence" value="ECO:0007669"/>
    <property type="project" value="TreeGrafter"/>
</dbReference>
<keyword evidence="2" id="KW-0675">Receptor</keyword>
<feature type="region of interest" description="Disordered" evidence="1">
    <location>
        <begin position="39"/>
        <end position="67"/>
    </location>
</feature>
<dbReference type="AlphaFoldDB" id="A0A218U8Z0"/>
<feature type="non-terminal residue" evidence="2">
    <location>
        <position position="152"/>
    </location>
</feature>
<accession>A0A218U8Z0</accession>
<dbReference type="GO" id="GO:0005790">
    <property type="term" value="C:smooth endoplasmic reticulum"/>
    <property type="evidence" value="ECO:0007669"/>
    <property type="project" value="TreeGrafter"/>
</dbReference>
<dbReference type="GO" id="GO:0006941">
    <property type="term" value="P:striated muscle contraction"/>
    <property type="evidence" value="ECO:0007669"/>
    <property type="project" value="TreeGrafter"/>
</dbReference>
<comment type="caution">
    <text evidence="2">The sequence shown here is derived from an EMBL/GenBank/DDBJ whole genome shotgun (WGS) entry which is preliminary data.</text>
</comment>
<protein>
    <submittedName>
        <fullName evidence="2">Ryanodine receptor 1</fullName>
    </submittedName>
</protein>
<dbReference type="InterPro" id="IPR015925">
    <property type="entry name" value="Ryanodine_IP3_receptor"/>
</dbReference>
<dbReference type="Proteomes" id="UP000197619">
    <property type="component" value="Unassembled WGS sequence"/>
</dbReference>
<dbReference type="GO" id="GO:0014808">
    <property type="term" value="P:release of sequestered calcium ion into cytosol by sarcoplasmic reticulum"/>
    <property type="evidence" value="ECO:0007669"/>
    <property type="project" value="TreeGrafter"/>
</dbReference>
<dbReference type="EMBL" id="MUZQ01000676">
    <property type="protein sequence ID" value="OWK49872.1"/>
    <property type="molecule type" value="Genomic_DNA"/>
</dbReference>